<sequence length="114" mass="12078">MPLNDPNSGELRGPISTEKFPRREAISGDECATPVATIGAMGCATTVKMRLLLGATKGEEAMTSRFTWVDGWINGEVKPKVLERRGAGLAVVHCAAFIPGGTAIKSKPVIKLMP</sequence>
<accession>L8X3B9</accession>
<dbReference type="HOGENOM" id="CLU_2122730_0_0_1"/>
<proteinExistence type="predicted"/>
<keyword evidence="3" id="KW-1185">Reference proteome</keyword>
<name>L8X3B9_THACA</name>
<protein>
    <submittedName>
        <fullName evidence="2">Uncharacterized protein</fullName>
    </submittedName>
</protein>
<feature type="region of interest" description="Disordered" evidence="1">
    <location>
        <begin position="1"/>
        <end position="26"/>
    </location>
</feature>
<evidence type="ECO:0000313" key="2">
    <source>
        <dbReference type="EMBL" id="ELU44705.1"/>
    </source>
</evidence>
<reference evidence="2 3" key="1">
    <citation type="journal article" date="2013" name="Nat. Commun.">
        <title>The evolution and pathogenic mechanisms of the rice sheath blight pathogen.</title>
        <authorList>
            <person name="Zheng A."/>
            <person name="Lin R."/>
            <person name="Xu L."/>
            <person name="Qin P."/>
            <person name="Tang C."/>
            <person name="Ai P."/>
            <person name="Zhang D."/>
            <person name="Liu Y."/>
            <person name="Sun Z."/>
            <person name="Feng H."/>
            <person name="Wang Y."/>
            <person name="Chen Y."/>
            <person name="Liang X."/>
            <person name="Fu R."/>
            <person name="Li Q."/>
            <person name="Zhang J."/>
            <person name="Yu X."/>
            <person name="Xie Z."/>
            <person name="Ding L."/>
            <person name="Guan P."/>
            <person name="Tang J."/>
            <person name="Liang Y."/>
            <person name="Wang S."/>
            <person name="Deng Q."/>
            <person name="Li S."/>
            <person name="Zhu J."/>
            <person name="Wang L."/>
            <person name="Liu H."/>
            <person name="Li P."/>
        </authorList>
    </citation>
    <scope>NUCLEOTIDE SEQUENCE [LARGE SCALE GENOMIC DNA]</scope>
    <source>
        <strain evidence="3">AG-1 IA</strain>
    </source>
</reference>
<evidence type="ECO:0000256" key="1">
    <source>
        <dbReference type="SAM" id="MobiDB-lite"/>
    </source>
</evidence>
<dbReference type="Proteomes" id="UP000011668">
    <property type="component" value="Unassembled WGS sequence"/>
</dbReference>
<dbReference type="AlphaFoldDB" id="L8X3B9"/>
<dbReference type="EMBL" id="AFRT01000281">
    <property type="protein sequence ID" value="ELU44705.1"/>
    <property type="molecule type" value="Genomic_DNA"/>
</dbReference>
<evidence type="ECO:0000313" key="3">
    <source>
        <dbReference type="Proteomes" id="UP000011668"/>
    </source>
</evidence>
<comment type="caution">
    <text evidence="2">The sequence shown here is derived from an EMBL/GenBank/DDBJ whole genome shotgun (WGS) entry which is preliminary data.</text>
</comment>
<gene>
    <name evidence="2" type="ORF">AG1IA_01274</name>
</gene>
<organism evidence="2 3">
    <name type="scientific">Thanatephorus cucumeris (strain AG1-IA)</name>
    <name type="common">Rice sheath blight fungus</name>
    <name type="synonym">Rhizoctonia solani</name>
    <dbReference type="NCBI Taxonomy" id="983506"/>
    <lineage>
        <taxon>Eukaryota</taxon>
        <taxon>Fungi</taxon>
        <taxon>Dikarya</taxon>
        <taxon>Basidiomycota</taxon>
        <taxon>Agaricomycotina</taxon>
        <taxon>Agaricomycetes</taxon>
        <taxon>Cantharellales</taxon>
        <taxon>Ceratobasidiaceae</taxon>
        <taxon>Rhizoctonia</taxon>
        <taxon>Rhizoctonia solani AG-1</taxon>
    </lineage>
</organism>